<dbReference type="Proteomes" id="UP000233750">
    <property type="component" value="Unassembled WGS sequence"/>
</dbReference>
<gene>
    <name evidence="8" type="ORF">ATK30_7795</name>
    <name evidence="7" type="ORF">H5411_25700</name>
</gene>
<accession>A0A8E1W2E9</accession>
<name>A0A2N3WSI6_9PSEU</name>
<evidence type="ECO:0000256" key="5">
    <source>
        <dbReference type="SAM" id="Phobius"/>
    </source>
</evidence>
<proteinExistence type="predicted"/>
<evidence type="ECO:0000313" key="8">
    <source>
        <dbReference type="EMBL" id="PKV96832.1"/>
    </source>
</evidence>
<feature type="transmembrane region" description="Helical" evidence="5">
    <location>
        <begin position="33"/>
        <end position="55"/>
    </location>
</feature>
<reference evidence="8 9" key="1">
    <citation type="submission" date="2017-12" db="EMBL/GenBank/DDBJ databases">
        <title>Sequencing the genomes of 1000 Actinobacteria strains.</title>
        <authorList>
            <person name="Klenk H.-P."/>
        </authorList>
    </citation>
    <scope>NUCLEOTIDE SEQUENCE [LARGE SCALE GENOMIC DNA]</scope>
    <source>
        <strain evidence="8 9">DSM 45165</strain>
    </source>
</reference>
<evidence type="ECO:0000313" key="7">
    <source>
        <dbReference type="EMBL" id="MBB2502520.1"/>
    </source>
</evidence>
<dbReference type="Pfam" id="PF13515">
    <property type="entry name" value="FUSC_2"/>
    <property type="match status" value="1"/>
</dbReference>
<accession>A0A2N3WSI6</accession>
<feature type="transmembrane region" description="Helical" evidence="5">
    <location>
        <begin position="100"/>
        <end position="116"/>
    </location>
</feature>
<feature type="transmembrane region" description="Helical" evidence="5">
    <location>
        <begin position="122"/>
        <end position="139"/>
    </location>
</feature>
<evidence type="ECO:0000313" key="10">
    <source>
        <dbReference type="Proteomes" id="UP000550260"/>
    </source>
</evidence>
<dbReference type="Proteomes" id="UP000550260">
    <property type="component" value="Unassembled WGS sequence"/>
</dbReference>
<evidence type="ECO:0000256" key="3">
    <source>
        <dbReference type="ARBA" id="ARBA00022989"/>
    </source>
</evidence>
<reference evidence="7 10" key="2">
    <citation type="submission" date="2020-08" db="EMBL/GenBank/DDBJ databases">
        <title>Amycolatopsis echigonensis JCM 21831.</title>
        <authorList>
            <person name="Tedsree N."/>
            <person name="Kuncharoen N."/>
            <person name="Likhitwitayawuid K."/>
            <person name="Tanasupawat S."/>
        </authorList>
    </citation>
    <scope>NUCLEOTIDE SEQUENCE [LARGE SCALE GENOMIC DNA]</scope>
    <source>
        <strain evidence="7 10">JCM 21831</strain>
    </source>
</reference>
<evidence type="ECO:0000259" key="6">
    <source>
        <dbReference type="Pfam" id="PF13515"/>
    </source>
</evidence>
<dbReference type="AlphaFoldDB" id="A0A2N3WSI6"/>
<keyword evidence="3 5" id="KW-1133">Transmembrane helix</keyword>
<organism evidence="8 9">
    <name type="scientific">Amycolatopsis echigonensis</name>
    <dbReference type="NCBI Taxonomy" id="2576905"/>
    <lineage>
        <taxon>Bacteria</taxon>
        <taxon>Bacillati</taxon>
        <taxon>Actinomycetota</taxon>
        <taxon>Actinomycetes</taxon>
        <taxon>Pseudonocardiales</taxon>
        <taxon>Pseudonocardiaceae</taxon>
        <taxon>Amycolatopsis</taxon>
    </lineage>
</organism>
<feature type="domain" description="Integral membrane bound transporter" evidence="6">
    <location>
        <begin position="40"/>
        <end position="162"/>
    </location>
</feature>
<keyword evidence="9" id="KW-1185">Reference proteome</keyword>
<sequence>MRPRLDRTPLGWAARAIRVPGSERRTALQAGKATVAAVAAWLLATQVIGLSQPFLSPYAAVFLVEATVYRSLLGWAQQVGSVTLGVLLAAGVSQLVPEQTVTLALVVFVGLLVGSWRRLGSSGVWVGVTGMLLVTYGTARSSELLGDRLLETALGAAIGLAVNVLVFPPLYGERVAAAADRLADALAGLLEDTAELVRSDEPPEDLDGWLGRISDVRSLARAADDASGLTREGRYLNLRKRSRHSGVQYERCLQTLSALWPPVEQLVEAVRTTSEGREPFVYPWPRAREALGELLKELAEAVRVAANPDREPDLERCRSLVCQVEDRLVSSQDGVKATLGLGAMALPVRRLLRQLDQH</sequence>
<comment type="subcellular location">
    <subcellularLocation>
        <location evidence="1">Membrane</location>
        <topology evidence="1">Multi-pass membrane protein</topology>
    </subcellularLocation>
</comment>
<feature type="transmembrane region" description="Helical" evidence="5">
    <location>
        <begin position="151"/>
        <end position="171"/>
    </location>
</feature>
<dbReference type="InterPro" id="IPR049453">
    <property type="entry name" value="Memb_transporter_dom"/>
</dbReference>
<evidence type="ECO:0000256" key="4">
    <source>
        <dbReference type="ARBA" id="ARBA00023136"/>
    </source>
</evidence>
<keyword evidence="4 5" id="KW-0472">Membrane</keyword>
<dbReference type="RefSeq" id="WP_101439633.1">
    <property type="nucleotide sequence ID" value="NZ_JACJHR010000039.1"/>
</dbReference>
<dbReference type="EMBL" id="JACJHR010000039">
    <property type="protein sequence ID" value="MBB2502520.1"/>
    <property type="molecule type" value="Genomic_DNA"/>
</dbReference>
<evidence type="ECO:0000313" key="9">
    <source>
        <dbReference type="Proteomes" id="UP000233750"/>
    </source>
</evidence>
<evidence type="ECO:0000256" key="2">
    <source>
        <dbReference type="ARBA" id="ARBA00022692"/>
    </source>
</evidence>
<keyword evidence="2 5" id="KW-0812">Transmembrane</keyword>
<dbReference type="OrthoDB" id="4458428at2"/>
<evidence type="ECO:0000256" key="1">
    <source>
        <dbReference type="ARBA" id="ARBA00004141"/>
    </source>
</evidence>
<dbReference type="EMBL" id="PJMY01000003">
    <property type="protein sequence ID" value="PKV96832.1"/>
    <property type="molecule type" value="Genomic_DNA"/>
</dbReference>
<protein>
    <submittedName>
        <fullName evidence="8">Aromatic acid exporter family member 1</fullName>
    </submittedName>
    <submittedName>
        <fullName evidence="7">FUSC family protein</fullName>
    </submittedName>
</protein>
<dbReference type="GO" id="GO:0016020">
    <property type="term" value="C:membrane"/>
    <property type="evidence" value="ECO:0007669"/>
    <property type="project" value="UniProtKB-SubCell"/>
</dbReference>
<comment type="caution">
    <text evidence="8">The sequence shown here is derived from an EMBL/GenBank/DDBJ whole genome shotgun (WGS) entry which is preliminary data.</text>
</comment>